<dbReference type="AlphaFoldDB" id="A0A1E7FHC6"/>
<dbReference type="SUPFAM" id="SSF48403">
    <property type="entry name" value="Ankyrin repeat"/>
    <property type="match status" value="1"/>
</dbReference>
<dbReference type="InterPro" id="IPR036770">
    <property type="entry name" value="Ankyrin_rpt-contain_sf"/>
</dbReference>
<reference evidence="1 2" key="1">
    <citation type="submission" date="2016-09" db="EMBL/GenBank/DDBJ databases">
        <title>Extensive genetic diversity and differential bi-allelic expression allows diatom success in the polar Southern Ocean.</title>
        <authorList>
            <consortium name="DOE Joint Genome Institute"/>
            <person name="Mock T."/>
            <person name="Otillar R.P."/>
            <person name="Strauss J."/>
            <person name="Dupont C."/>
            <person name="Frickenhaus S."/>
            <person name="Maumus F."/>
            <person name="Mcmullan M."/>
            <person name="Sanges R."/>
            <person name="Schmutz J."/>
            <person name="Toseland A."/>
            <person name="Valas R."/>
            <person name="Veluchamy A."/>
            <person name="Ward B.J."/>
            <person name="Allen A."/>
            <person name="Barry K."/>
            <person name="Falciatore A."/>
            <person name="Ferrante M."/>
            <person name="Fortunato A.E."/>
            <person name="Gloeckner G."/>
            <person name="Gruber A."/>
            <person name="Hipkin R."/>
            <person name="Janech M."/>
            <person name="Kroth P."/>
            <person name="Leese F."/>
            <person name="Lindquist E."/>
            <person name="Lyon B.R."/>
            <person name="Martin J."/>
            <person name="Mayer C."/>
            <person name="Parker M."/>
            <person name="Quesneville H."/>
            <person name="Raymond J."/>
            <person name="Uhlig C."/>
            <person name="Valentin K.U."/>
            <person name="Worden A.Z."/>
            <person name="Armbrust E.V."/>
            <person name="Bowler C."/>
            <person name="Green B."/>
            <person name="Moulton V."/>
            <person name="Van Oosterhout C."/>
            <person name="Grigoriev I."/>
        </authorList>
    </citation>
    <scope>NUCLEOTIDE SEQUENCE [LARGE SCALE GENOMIC DNA]</scope>
    <source>
        <strain evidence="1 2">CCMP1102</strain>
    </source>
</reference>
<dbReference type="KEGG" id="fcy:FRACYDRAFT_268754"/>
<accession>A0A1E7FHC6</accession>
<gene>
    <name evidence="1" type="ORF">FRACYDRAFT_268754</name>
</gene>
<name>A0A1E7FHC6_9STRA</name>
<dbReference type="OrthoDB" id="40369at2759"/>
<evidence type="ECO:0000313" key="1">
    <source>
        <dbReference type="EMBL" id="OEU17586.1"/>
    </source>
</evidence>
<dbReference type="Gene3D" id="1.25.40.20">
    <property type="entry name" value="Ankyrin repeat-containing domain"/>
    <property type="match status" value="1"/>
</dbReference>
<protein>
    <recommendedName>
        <fullName evidence="3">Ankyrin</fullName>
    </recommendedName>
</protein>
<proteinExistence type="predicted"/>
<evidence type="ECO:0008006" key="3">
    <source>
        <dbReference type="Google" id="ProtNLM"/>
    </source>
</evidence>
<keyword evidence="2" id="KW-1185">Reference proteome</keyword>
<dbReference type="Proteomes" id="UP000095751">
    <property type="component" value="Unassembled WGS sequence"/>
</dbReference>
<dbReference type="EMBL" id="KV784357">
    <property type="protein sequence ID" value="OEU17586.1"/>
    <property type="molecule type" value="Genomic_DNA"/>
</dbReference>
<evidence type="ECO:0000313" key="2">
    <source>
        <dbReference type="Proteomes" id="UP000095751"/>
    </source>
</evidence>
<dbReference type="InParanoid" id="A0A1E7FHC6"/>
<organism evidence="1 2">
    <name type="scientific">Fragilariopsis cylindrus CCMP1102</name>
    <dbReference type="NCBI Taxonomy" id="635003"/>
    <lineage>
        <taxon>Eukaryota</taxon>
        <taxon>Sar</taxon>
        <taxon>Stramenopiles</taxon>
        <taxon>Ochrophyta</taxon>
        <taxon>Bacillariophyta</taxon>
        <taxon>Bacillariophyceae</taxon>
        <taxon>Bacillariophycidae</taxon>
        <taxon>Bacillariales</taxon>
        <taxon>Bacillariaceae</taxon>
        <taxon>Fragilariopsis</taxon>
    </lineage>
</organism>
<sequence>MLKVILGSTRDNTNNPRAPTALSLLLAKDSKGCTPLHYMSYSRQCPFSSLKHVMDYCKPTSHFNEDRTSVRVDPTLCTDEDGETPLHWALDGYMSSRRIKELTRYSLDAIMVNNHKNKTPFDQFVTNFVDTDWTIHDVCGREVWENIQSYLRVIRDNYRDIQHTHHGKRQGNFDPDIWMPLHFIAGSPYDFPPIFTDLALNYCKADLQKFDSNGMLPLHLACGRKIMSSIHHQQHQLQQNKSCKDAVSMKILKKFPRGSLKVVKKTKRLALHLAVEMKMPMPLIAALIKTNPKSLNIPDPVTKLWPYVLASVDNDKSLSVSYALLRADPSVLQLAKRVEQRSDNLTGPIMADDSEYDNHSLRRTVRRLTIRDTL</sequence>